<dbReference type="OrthoDB" id="8123139at2759"/>
<proteinExistence type="predicted"/>
<reference evidence="1" key="2">
    <citation type="submission" date="2017-10" db="EMBL/GenBank/DDBJ databases">
        <title>Ladona fulva Genome sequencing and assembly.</title>
        <authorList>
            <person name="Murali S."/>
            <person name="Richards S."/>
            <person name="Bandaranaike D."/>
            <person name="Bellair M."/>
            <person name="Blankenburg K."/>
            <person name="Chao H."/>
            <person name="Dinh H."/>
            <person name="Doddapaneni H."/>
            <person name="Dugan-Rocha S."/>
            <person name="Elkadiri S."/>
            <person name="Gnanaolivu R."/>
            <person name="Hernandez B."/>
            <person name="Skinner E."/>
            <person name="Javaid M."/>
            <person name="Lee S."/>
            <person name="Li M."/>
            <person name="Ming W."/>
            <person name="Munidasa M."/>
            <person name="Muniz J."/>
            <person name="Nguyen L."/>
            <person name="Hughes D."/>
            <person name="Osuji N."/>
            <person name="Pu L.-L."/>
            <person name="Puazo M."/>
            <person name="Qu C."/>
            <person name="Quiroz J."/>
            <person name="Raj R."/>
            <person name="Weissenberger G."/>
            <person name="Xin Y."/>
            <person name="Zou X."/>
            <person name="Han Y."/>
            <person name="Worley K."/>
            <person name="Muzny D."/>
            <person name="Gibbs R."/>
        </authorList>
    </citation>
    <scope>NUCLEOTIDE SEQUENCE</scope>
    <source>
        <strain evidence="1">Sampled in the wild</strain>
    </source>
</reference>
<evidence type="ECO:0000313" key="1">
    <source>
        <dbReference type="EMBL" id="KAG8238961.1"/>
    </source>
</evidence>
<gene>
    <name evidence="1" type="ORF">J437_LFUL018816</name>
</gene>
<accession>A0A8K0KSD2</accession>
<protein>
    <submittedName>
        <fullName evidence="1">Uncharacterized protein</fullName>
    </submittedName>
</protein>
<dbReference type="Proteomes" id="UP000792457">
    <property type="component" value="Unassembled WGS sequence"/>
</dbReference>
<feature type="non-terminal residue" evidence="1">
    <location>
        <position position="1"/>
    </location>
</feature>
<keyword evidence="2" id="KW-1185">Reference proteome</keyword>
<name>A0A8K0KSD2_LADFU</name>
<organism evidence="1 2">
    <name type="scientific">Ladona fulva</name>
    <name type="common">Scarce chaser dragonfly</name>
    <name type="synonym">Libellula fulva</name>
    <dbReference type="NCBI Taxonomy" id="123851"/>
    <lineage>
        <taxon>Eukaryota</taxon>
        <taxon>Metazoa</taxon>
        <taxon>Ecdysozoa</taxon>
        <taxon>Arthropoda</taxon>
        <taxon>Hexapoda</taxon>
        <taxon>Insecta</taxon>
        <taxon>Pterygota</taxon>
        <taxon>Palaeoptera</taxon>
        <taxon>Odonata</taxon>
        <taxon>Epiprocta</taxon>
        <taxon>Anisoptera</taxon>
        <taxon>Libelluloidea</taxon>
        <taxon>Libellulidae</taxon>
        <taxon>Ladona</taxon>
    </lineage>
</organism>
<comment type="caution">
    <text evidence="1">The sequence shown here is derived from an EMBL/GenBank/DDBJ whole genome shotgun (WGS) entry which is preliminary data.</text>
</comment>
<dbReference type="AlphaFoldDB" id="A0A8K0KSD2"/>
<evidence type="ECO:0000313" key="2">
    <source>
        <dbReference type="Proteomes" id="UP000792457"/>
    </source>
</evidence>
<reference evidence="1" key="1">
    <citation type="submission" date="2013-04" db="EMBL/GenBank/DDBJ databases">
        <authorList>
            <person name="Qu J."/>
            <person name="Murali S.C."/>
            <person name="Bandaranaike D."/>
            <person name="Bellair M."/>
            <person name="Blankenburg K."/>
            <person name="Chao H."/>
            <person name="Dinh H."/>
            <person name="Doddapaneni H."/>
            <person name="Downs B."/>
            <person name="Dugan-Rocha S."/>
            <person name="Elkadiri S."/>
            <person name="Gnanaolivu R.D."/>
            <person name="Hernandez B."/>
            <person name="Javaid M."/>
            <person name="Jayaseelan J.C."/>
            <person name="Lee S."/>
            <person name="Li M."/>
            <person name="Ming W."/>
            <person name="Munidasa M."/>
            <person name="Muniz J."/>
            <person name="Nguyen L."/>
            <person name="Ongeri F."/>
            <person name="Osuji N."/>
            <person name="Pu L.-L."/>
            <person name="Puazo M."/>
            <person name="Qu C."/>
            <person name="Quiroz J."/>
            <person name="Raj R."/>
            <person name="Weissenberger G."/>
            <person name="Xin Y."/>
            <person name="Zou X."/>
            <person name="Han Y."/>
            <person name="Richards S."/>
            <person name="Worley K."/>
            <person name="Muzny D."/>
            <person name="Gibbs R."/>
        </authorList>
    </citation>
    <scope>NUCLEOTIDE SEQUENCE</scope>
    <source>
        <strain evidence="1">Sampled in the wild</strain>
    </source>
</reference>
<sequence length="93" mass="10788">MDFLRDAQSSSLGDAWESTSAIIVLKKLIAHLTFPMLHQRLAGPFLWKELQMVIKIILKIDNHQEMGDLEKVTFDQARRCVLCDQKDKKNSCW</sequence>
<dbReference type="EMBL" id="KZ309479">
    <property type="protein sequence ID" value="KAG8238961.1"/>
    <property type="molecule type" value="Genomic_DNA"/>
</dbReference>